<accession>A0A8R2DKB6</accession>
<dbReference type="EnsemblMetazoa" id="XM_021346384.2">
    <property type="protein sequence ID" value="XP_021202059.1"/>
    <property type="gene ID" value="LOC101738688"/>
</dbReference>
<name>A0A8R2DKB6_BOMMO</name>
<evidence type="ECO:0000313" key="2">
    <source>
        <dbReference type="EnsemblMetazoa" id="XP_021202059.1"/>
    </source>
</evidence>
<dbReference type="KEGG" id="bmor:101738688"/>
<dbReference type="Proteomes" id="UP000005204">
    <property type="component" value="Unassembled WGS sequence"/>
</dbReference>
<dbReference type="RefSeq" id="XP_021202059.1">
    <property type="nucleotide sequence ID" value="XM_021346384.3"/>
</dbReference>
<reference evidence="3" key="1">
    <citation type="journal article" date="2008" name="Insect Biochem. Mol. Biol.">
        <title>The genome of a lepidopteran model insect, the silkworm Bombyx mori.</title>
        <authorList>
            <consortium name="International Silkworm Genome Consortium"/>
        </authorList>
    </citation>
    <scope>NUCLEOTIDE SEQUENCE [LARGE SCALE GENOMIC DNA]</scope>
    <source>
        <strain evidence="3">p50T</strain>
    </source>
</reference>
<protein>
    <submittedName>
        <fullName evidence="2">Uncharacterized protein</fullName>
    </submittedName>
</protein>
<proteinExistence type="predicted"/>
<sequence>MKISGISIVLTIFAFRTSTGKSQNNNKYLPSFRIHAEESDHYDGVKSHKDNESSNLVAFLVENVKKIFDDLHETTSIIDRSFEKLDTLSEVQTQTLNHDDENEDENINVEKSSEATTYNTKIAGKVDKAYIKVTKRRKVNDATTINYQIHLSRDLMYHKTSSLAEQLTNRAENNTNCNLLYESQLERFAHRRRSCIACDNIMAKDCSDPKNKLVPSILCEREDDLCYSMHTPFGIIDRGCFNVNYNISTYVCSCNLCNYISISEMPYIFSSKRDWVDNVVELSRTIRFRKSVFKDMSCLRCEVNVTTERGDMLDSANCLEGNVGLLPREICGEDEICVVKSIRSQGYIWRGCAKSPLYNYWWKYCDSDLCNYDSITSIYDFL</sequence>
<feature type="chain" id="PRO_5035764372" evidence="1">
    <location>
        <begin position="23"/>
        <end position="382"/>
    </location>
</feature>
<feature type="signal peptide" evidence="1">
    <location>
        <begin position="1"/>
        <end position="22"/>
    </location>
</feature>
<evidence type="ECO:0000313" key="3">
    <source>
        <dbReference type="Proteomes" id="UP000005204"/>
    </source>
</evidence>
<organism evidence="2 3">
    <name type="scientific">Bombyx mori</name>
    <name type="common">Silk moth</name>
    <dbReference type="NCBI Taxonomy" id="7091"/>
    <lineage>
        <taxon>Eukaryota</taxon>
        <taxon>Metazoa</taxon>
        <taxon>Ecdysozoa</taxon>
        <taxon>Arthropoda</taxon>
        <taxon>Hexapoda</taxon>
        <taxon>Insecta</taxon>
        <taxon>Pterygota</taxon>
        <taxon>Neoptera</taxon>
        <taxon>Endopterygota</taxon>
        <taxon>Lepidoptera</taxon>
        <taxon>Glossata</taxon>
        <taxon>Ditrysia</taxon>
        <taxon>Bombycoidea</taxon>
        <taxon>Bombycidae</taxon>
        <taxon>Bombycinae</taxon>
        <taxon>Bombyx</taxon>
    </lineage>
</organism>
<keyword evidence="3" id="KW-1185">Reference proteome</keyword>
<dbReference type="GeneID" id="101738688"/>
<keyword evidence="1" id="KW-0732">Signal</keyword>
<reference evidence="2" key="2">
    <citation type="submission" date="2022-06" db="UniProtKB">
        <authorList>
            <consortium name="EnsemblMetazoa"/>
        </authorList>
    </citation>
    <scope>IDENTIFICATION</scope>
    <source>
        <strain evidence="2">p50T (Dazao)</strain>
    </source>
</reference>
<dbReference type="AlphaFoldDB" id="A0A8R2DKB6"/>
<evidence type="ECO:0000256" key="1">
    <source>
        <dbReference type="SAM" id="SignalP"/>
    </source>
</evidence>